<dbReference type="PATRIC" id="fig|161398.10.peg.3881"/>
<reference evidence="6" key="1">
    <citation type="submission" date="2015-11" db="EMBL/GenBank/DDBJ databases">
        <authorList>
            <person name="Kim K.M."/>
        </authorList>
    </citation>
    <scope>NUCLEOTIDE SEQUENCE [LARGE SCALE GENOMIC DNA]</scope>
    <source>
        <strain evidence="6">KCTC 12086</strain>
    </source>
</reference>
<proteinExistence type="predicted"/>
<dbReference type="OrthoDB" id="5696122at2"/>
<keyword evidence="3" id="KW-0472">Membrane</keyword>
<keyword evidence="6" id="KW-1185">Reference proteome</keyword>
<dbReference type="STRING" id="161398.PP2015_3797"/>
<evidence type="ECO:0000313" key="5">
    <source>
        <dbReference type="EMBL" id="ALO44266.1"/>
    </source>
</evidence>
<dbReference type="RefSeq" id="WP_058032140.1">
    <property type="nucleotide sequence ID" value="NZ_CP013188.1"/>
</dbReference>
<dbReference type="SUPFAM" id="SSF48452">
    <property type="entry name" value="TPR-like"/>
    <property type="match status" value="2"/>
</dbReference>
<sequence length="551" mass="62007">MRFQIDDKVLDTVTGIVSSVDSEHSIRAKTLQVLNYLIEHKSDIVSKQAVINAVWDDVVVQDQVLTQSIKEIRDLLGAKVIKTYSRKGYQWVAPLLPEIIQTESLQLNNLQNKIKARPVIDKSKVWIGASITVFLLLVMVFVFLFIRSEPPLKVAFLPVKNDVQDSIHNWVPLRGQEQLTLGLSQSSQLAVIESEHVLFAIERLNTQQRRAYQSGALYPLQEKLEADLIVATRLTGFPEDFQLHYQLQTPFGVEQGIEFASSVDDAFNQLVSKIAMRFDEYQPSSNDKSTSQFSNEAFARGVAKYLEQDFVAAKPLLQTALSTEPDLLAAKRYLAASYANSGQITEAIALLKDSINLAQTQGEQGRELLRAYLMIGYLQINWPQQTDRENELLSAEQYVEQAKQLAEQQNDELFIAYSHEELGKIKRLQGEFGASARHLTAALQYHKQFQGDYGQTAALIELAKVSNAQQNNALAEQYLQQAFEIATHSQAPANQIWVLLARADIARSQLLQSKAEQFAKKAQVIANHSDNPMLIARVDAWFNDSPVYTVN</sequence>
<dbReference type="Pfam" id="PF00486">
    <property type="entry name" value="Trans_reg_C"/>
    <property type="match status" value="1"/>
</dbReference>
<dbReference type="Pfam" id="PF14559">
    <property type="entry name" value="TPR_19"/>
    <property type="match status" value="1"/>
</dbReference>
<dbReference type="GO" id="GO:0000160">
    <property type="term" value="P:phosphorelay signal transduction system"/>
    <property type="evidence" value="ECO:0007669"/>
    <property type="project" value="InterPro"/>
</dbReference>
<organism evidence="5 6">
    <name type="scientific">Pseudoalteromonas phenolica</name>
    <dbReference type="NCBI Taxonomy" id="161398"/>
    <lineage>
        <taxon>Bacteria</taxon>
        <taxon>Pseudomonadati</taxon>
        <taxon>Pseudomonadota</taxon>
        <taxon>Gammaproteobacteria</taxon>
        <taxon>Alteromonadales</taxon>
        <taxon>Pseudoalteromonadaceae</taxon>
        <taxon>Pseudoalteromonas</taxon>
    </lineage>
</organism>
<evidence type="ECO:0000256" key="1">
    <source>
        <dbReference type="ARBA" id="ARBA00023125"/>
    </source>
</evidence>
<dbReference type="GO" id="GO:0003677">
    <property type="term" value="F:DNA binding"/>
    <property type="evidence" value="ECO:0007669"/>
    <property type="project" value="UniProtKB-UniRule"/>
</dbReference>
<evidence type="ECO:0000313" key="6">
    <source>
        <dbReference type="Proteomes" id="UP000061457"/>
    </source>
</evidence>
<evidence type="ECO:0000259" key="4">
    <source>
        <dbReference type="PROSITE" id="PS51755"/>
    </source>
</evidence>
<dbReference type="InterPro" id="IPR036388">
    <property type="entry name" value="WH-like_DNA-bd_sf"/>
</dbReference>
<evidence type="ECO:0000256" key="2">
    <source>
        <dbReference type="PROSITE-ProRule" id="PRU01091"/>
    </source>
</evidence>
<feature type="transmembrane region" description="Helical" evidence="3">
    <location>
        <begin position="125"/>
        <end position="146"/>
    </location>
</feature>
<accession>A0A0S2K768</accession>
<dbReference type="EMBL" id="CP013188">
    <property type="protein sequence ID" value="ALO44266.1"/>
    <property type="molecule type" value="Genomic_DNA"/>
</dbReference>
<gene>
    <name evidence="5" type="ORF">PP2015_3797</name>
</gene>
<dbReference type="InterPro" id="IPR001867">
    <property type="entry name" value="OmpR/PhoB-type_DNA-bd"/>
</dbReference>
<dbReference type="InterPro" id="IPR011990">
    <property type="entry name" value="TPR-like_helical_dom_sf"/>
</dbReference>
<protein>
    <submittedName>
        <fullName evidence="5">Transcriptional regulator, CadC</fullName>
    </submittedName>
</protein>
<dbReference type="KEGG" id="pphe:PP2015_3797"/>
<name>A0A0S2K768_9GAMM</name>
<dbReference type="PROSITE" id="PS51755">
    <property type="entry name" value="OMPR_PHOB"/>
    <property type="match status" value="1"/>
</dbReference>
<feature type="DNA-binding region" description="OmpR/PhoB-type" evidence="2">
    <location>
        <begin position="1"/>
        <end position="93"/>
    </location>
</feature>
<dbReference type="SMART" id="SM00862">
    <property type="entry name" value="Trans_reg_C"/>
    <property type="match status" value="1"/>
</dbReference>
<dbReference type="SMART" id="SM00028">
    <property type="entry name" value="TPR"/>
    <property type="match status" value="4"/>
</dbReference>
<dbReference type="GO" id="GO:0006355">
    <property type="term" value="P:regulation of DNA-templated transcription"/>
    <property type="evidence" value="ECO:0007669"/>
    <property type="project" value="InterPro"/>
</dbReference>
<keyword evidence="3" id="KW-0812">Transmembrane</keyword>
<keyword evidence="1 2" id="KW-0238">DNA-binding</keyword>
<dbReference type="AlphaFoldDB" id="A0A0S2K768"/>
<keyword evidence="3" id="KW-1133">Transmembrane helix</keyword>
<dbReference type="Gene3D" id="1.10.10.10">
    <property type="entry name" value="Winged helix-like DNA-binding domain superfamily/Winged helix DNA-binding domain"/>
    <property type="match status" value="1"/>
</dbReference>
<dbReference type="Proteomes" id="UP000061457">
    <property type="component" value="Chromosome II"/>
</dbReference>
<feature type="domain" description="OmpR/PhoB-type" evidence="4">
    <location>
        <begin position="1"/>
        <end position="93"/>
    </location>
</feature>
<dbReference type="InterPro" id="IPR016032">
    <property type="entry name" value="Sig_transdc_resp-reg_C-effctor"/>
</dbReference>
<dbReference type="Gene3D" id="1.25.40.10">
    <property type="entry name" value="Tetratricopeptide repeat domain"/>
    <property type="match status" value="2"/>
</dbReference>
<dbReference type="SUPFAM" id="SSF46894">
    <property type="entry name" value="C-terminal effector domain of the bipartite response regulators"/>
    <property type="match status" value="1"/>
</dbReference>
<dbReference type="InterPro" id="IPR019734">
    <property type="entry name" value="TPR_rpt"/>
</dbReference>
<evidence type="ECO:0000256" key="3">
    <source>
        <dbReference type="SAM" id="Phobius"/>
    </source>
</evidence>